<dbReference type="Proteomes" id="UP000634136">
    <property type="component" value="Unassembled WGS sequence"/>
</dbReference>
<evidence type="ECO:0000313" key="2">
    <source>
        <dbReference type="Proteomes" id="UP000634136"/>
    </source>
</evidence>
<sequence length="42" mass="4723">MESQPAHKGAQCHSSCHMIQILHWAACHAVRIHVTDLYPLSD</sequence>
<proteinExistence type="predicted"/>
<protein>
    <submittedName>
        <fullName evidence="1">Uncharacterized protein</fullName>
    </submittedName>
</protein>
<reference evidence="1" key="1">
    <citation type="submission" date="2020-09" db="EMBL/GenBank/DDBJ databases">
        <title>Genome-Enabled Discovery of Anthraquinone Biosynthesis in Senna tora.</title>
        <authorList>
            <person name="Kang S.-H."/>
            <person name="Pandey R.P."/>
            <person name="Lee C.-M."/>
            <person name="Sim J.-S."/>
            <person name="Jeong J.-T."/>
            <person name="Choi B.-S."/>
            <person name="Jung M."/>
            <person name="Ginzburg D."/>
            <person name="Zhao K."/>
            <person name="Won S.Y."/>
            <person name="Oh T.-J."/>
            <person name="Yu Y."/>
            <person name="Kim N.-H."/>
            <person name="Lee O.R."/>
            <person name="Lee T.-H."/>
            <person name="Bashyal P."/>
            <person name="Kim T.-S."/>
            <person name="Lee W.-H."/>
            <person name="Kawkins C."/>
            <person name="Kim C.-K."/>
            <person name="Kim J.S."/>
            <person name="Ahn B.O."/>
            <person name="Rhee S.Y."/>
            <person name="Sohng J.K."/>
        </authorList>
    </citation>
    <scope>NUCLEOTIDE SEQUENCE</scope>
    <source>
        <tissue evidence="1">Leaf</tissue>
    </source>
</reference>
<keyword evidence="2" id="KW-1185">Reference proteome</keyword>
<accession>A0A834TXC1</accession>
<organism evidence="1 2">
    <name type="scientific">Senna tora</name>
    <dbReference type="NCBI Taxonomy" id="362788"/>
    <lineage>
        <taxon>Eukaryota</taxon>
        <taxon>Viridiplantae</taxon>
        <taxon>Streptophyta</taxon>
        <taxon>Embryophyta</taxon>
        <taxon>Tracheophyta</taxon>
        <taxon>Spermatophyta</taxon>
        <taxon>Magnoliopsida</taxon>
        <taxon>eudicotyledons</taxon>
        <taxon>Gunneridae</taxon>
        <taxon>Pentapetalae</taxon>
        <taxon>rosids</taxon>
        <taxon>fabids</taxon>
        <taxon>Fabales</taxon>
        <taxon>Fabaceae</taxon>
        <taxon>Caesalpinioideae</taxon>
        <taxon>Cassia clade</taxon>
        <taxon>Senna</taxon>
    </lineage>
</organism>
<comment type="caution">
    <text evidence="1">The sequence shown here is derived from an EMBL/GenBank/DDBJ whole genome shotgun (WGS) entry which is preliminary data.</text>
</comment>
<gene>
    <name evidence="1" type="ORF">G2W53_012606</name>
</gene>
<dbReference type="AlphaFoldDB" id="A0A834TXC1"/>
<dbReference type="EMBL" id="JAAIUW010000005">
    <property type="protein sequence ID" value="KAF7830273.1"/>
    <property type="molecule type" value="Genomic_DNA"/>
</dbReference>
<evidence type="ECO:0000313" key="1">
    <source>
        <dbReference type="EMBL" id="KAF7830273.1"/>
    </source>
</evidence>
<name>A0A834TXC1_9FABA</name>